<reference evidence="1 2" key="1">
    <citation type="submission" date="2016-11" db="EMBL/GenBank/DDBJ databases">
        <authorList>
            <person name="Jaros S."/>
            <person name="Januszkiewicz K."/>
            <person name="Wedrychowicz H."/>
        </authorList>
    </citation>
    <scope>NUCLEOTIDE SEQUENCE [LARGE SCALE GENOMIC DNA]</scope>
    <source>
        <strain evidence="1 2">DSM 18119</strain>
    </source>
</reference>
<dbReference type="STRING" id="1121884.SAMN02745131_03377"/>
<dbReference type="EMBL" id="FQUU01000016">
    <property type="protein sequence ID" value="SHF71700.1"/>
    <property type="molecule type" value="Genomic_DNA"/>
</dbReference>
<keyword evidence="2" id="KW-1185">Reference proteome</keyword>
<organism evidence="1 2">
    <name type="scientific">Flavisolibacter ginsengisoli DSM 18119</name>
    <dbReference type="NCBI Taxonomy" id="1121884"/>
    <lineage>
        <taxon>Bacteria</taxon>
        <taxon>Pseudomonadati</taxon>
        <taxon>Bacteroidota</taxon>
        <taxon>Chitinophagia</taxon>
        <taxon>Chitinophagales</taxon>
        <taxon>Chitinophagaceae</taxon>
        <taxon>Flavisolibacter</taxon>
    </lineage>
</organism>
<dbReference type="AlphaFoldDB" id="A0A1M5DXN8"/>
<name>A0A1M5DXN8_9BACT</name>
<dbReference type="Proteomes" id="UP000184048">
    <property type="component" value="Unassembled WGS sequence"/>
</dbReference>
<accession>A0A1M5DXN8</accession>
<evidence type="ECO:0000313" key="1">
    <source>
        <dbReference type="EMBL" id="SHF71700.1"/>
    </source>
</evidence>
<evidence type="ECO:0000313" key="2">
    <source>
        <dbReference type="Proteomes" id="UP000184048"/>
    </source>
</evidence>
<sequence length="174" mass="20673">MRLCSKHIGVILNSETSQFMNRCFKAIFLSFNIFIAYPGHCNDSTYITIQWNGSSDKPHNSFVFYRRNVAYNLNNGVFNNPFNLYVELSDSSFAKLQRLLFNDKVPICNESDYPLRGAYYVSWCNGEKDVDTWLLCTENDYKHLYRTLYQFLKGTKYQEEFQWRWKSERAKLPT</sequence>
<proteinExistence type="predicted"/>
<gene>
    <name evidence="1" type="ORF">SAMN02745131_03377</name>
</gene>
<protein>
    <submittedName>
        <fullName evidence="1">Uncharacterized protein</fullName>
    </submittedName>
</protein>